<protein>
    <recommendedName>
        <fullName evidence="14">Tetraspanin</fullName>
    </recommendedName>
</protein>
<feature type="transmembrane region" description="Helical" evidence="5">
    <location>
        <begin position="155"/>
        <end position="180"/>
    </location>
</feature>
<dbReference type="AlphaFoldDB" id="A0A816YK93"/>
<evidence type="ECO:0000313" key="8">
    <source>
        <dbReference type="EMBL" id="CAF1917088.1"/>
    </source>
</evidence>
<feature type="transmembrane region" description="Helical" evidence="5">
    <location>
        <begin position="80"/>
        <end position="105"/>
    </location>
</feature>
<dbReference type="EMBL" id="CAJNRE010000086">
    <property type="protein sequence ID" value="CAF1917088.1"/>
    <property type="molecule type" value="Genomic_DNA"/>
</dbReference>
<evidence type="ECO:0000313" key="11">
    <source>
        <dbReference type="EMBL" id="CAF3867004.1"/>
    </source>
</evidence>
<dbReference type="InterPro" id="IPR008952">
    <property type="entry name" value="Tetraspanin_EC2_sf"/>
</dbReference>
<dbReference type="InterPro" id="IPR018499">
    <property type="entry name" value="Tetraspanin/Peripherin"/>
</dbReference>
<dbReference type="EMBL" id="CAJNOV010010879">
    <property type="protein sequence ID" value="CAF1426569.1"/>
    <property type="molecule type" value="Genomic_DNA"/>
</dbReference>
<dbReference type="PRINTS" id="PR00259">
    <property type="entry name" value="TMFOUR"/>
</dbReference>
<evidence type="ECO:0000256" key="5">
    <source>
        <dbReference type="SAM" id="Phobius"/>
    </source>
</evidence>
<evidence type="ECO:0000313" key="6">
    <source>
        <dbReference type="EMBL" id="CAF1211673.1"/>
    </source>
</evidence>
<dbReference type="SUPFAM" id="SSF48652">
    <property type="entry name" value="Tetraspanin"/>
    <property type="match status" value="1"/>
</dbReference>
<dbReference type="Proteomes" id="UP000676336">
    <property type="component" value="Unassembled WGS sequence"/>
</dbReference>
<evidence type="ECO:0000313" key="9">
    <source>
        <dbReference type="EMBL" id="CAF2109782.1"/>
    </source>
</evidence>
<keyword evidence="2 5" id="KW-0812">Transmembrane</keyword>
<dbReference type="EMBL" id="CAJOBI010001167">
    <property type="protein sequence ID" value="CAF3867004.1"/>
    <property type="molecule type" value="Genomic_DNA"/>
</dbReference>
<name>A0A816YK93_9BILA</name>
<dbReference type="Proteomes" id="UP000663824">
    <property type="component" value="Unassembled WGS sequence"/>
</dbReference>
<evidence type="ECO:0000313" key="13">
    <source>
        <dbReference type="Proteomes" id="UP000663887"/>
    </source>
</evidence>
<dbReference type="Proteomes" id="UP000663856">
    <property type="component" value="Unassembled WGS sequence"/>
</dbReference>
<evidence type="ECO:0000313" key="12">
    <source>
        <dbReference type="EMBL" id="CAF3996561.1"/>
    </source>
</evidence>
<evidence type="ECO:0000256" key="4">
    <source>
        <dbReference type="ARBA" id="ARBA00023136"/>
    </source>
</evidence>
<accession>A0A816YK93</accession>
<comment type="subcellular location">
    <subcellularLocation>
        <location evidence="1">Membrane</location>
        <topology evidence="1">Multi-pass membrane protein</topology>
    </subcellularLocation>
</comment>
<organism evidence="10 13">
    <name type="scientific">Rotaria magnacalcarata</name>
    <dbReference type="NCBI Taxonomy" id="392030"/>
    <lineage>
        <taxon>Eukaryota</taxon>
        <taxon>Metazoa</taxon>
        <taxon>Spiralia</taxon>
        <taxon>Gnathifera</taxon>
        <taxon>Rotifera</taxon>
        <taxon>Eurotatoria</taxon>
        <taxon>Bdelloidea</taxon>
        <taxon>Philodinida</taxon>
        <taxon>Philodinidae</taxon>
        <taxon>Rotaria</taxon>
    </lineage>
</organism>
<dbReference type="Proteomes" id="UP000663834">
    <property type="component" value="Unassembled WGS sequence"/>
</dbReference>
<dbReference type="GO" id="GO:0005886">
    <property type="term" value="C:plasma membrane"/>
    <property type="evidence" value="ECO:0007669"/>
    <property type="project" value="TreeGrafter"/>
</dbReference>
<keyword evidence="3 5" id="KW-1133">Transmembrane helix</keyword>
<dbReference type="PANTHER" id="PTHR19282">
    <property type="entry name" value="TETRASPANIN"/>
    <property type="match status" value="1"/>
</dbReference>
<evidence type="ECO:0000313" key="7">
    <source>
        <dbReference type="EMBL" id="CAF1426569.1"/>
    </source>
</evidence>
<gene>
    <name evidence="12" type="ORF">BYL167_LOCUS13449</name>
    <name evidence="7" type="ORF">CJN711_LOCUS23316</name>
    <name evidence="6" type="ORF">KQP761_LOCUS364</name>
    <name evidence="8" type="ORF">MBJ925_LOCUS1361</name>
    <name evidence="11" type="ORF">SMN809_LOCUS4867</name>
    <name evidence="9" type="ORF">WKI299_LOCUS22045</name>
    <name evidence="10" type="ORF">XDN619_LOCUS30118</name>
</gene>
<proteinExistence type="predicted"/>
<feature type="transmembrane region" description="Helical" evidence="5">
    <location>
        <begin position="296"/>
        <end position="320"/>
    </location>
</feature>
<evidence type="ECO:0000256" key="1">
    <source>
        <dbReference type="ARBA" id="ARBA00004141"/>
    </source>
</evidence>
<dbReference type="OrthoDB" id="2014092at2759"/>
<keyword evidence="4 5" id="KW-0472">Membrane</keyword>
<dbReference type="EMBL" id="CAJNRG010014935">
    <property type="protein sequence ID" value="CAF2158715.1"/>
    <property type="molecule type" value="Genomic_DNA"/>
</dbReference>
<dbReference type="Gene3D" id="1.10.1450.10">
    <property type="entry name" value="Tetraspanin"/>
    <property type="match status" value="1"/>
</dbReference>
<evidence type="ECO:0000313" key="10">
    <source>
        <dbReference type="EMBL" id="CAF2158715.1"/>
    </source>
</evidence>
<dbReference type="Proteomes" id="UP000663855">
    <property type="component" value="Unassembled WGS sequence"/>
</dbReference>
<dbReference type="Proteomes" id="UP000663887">
    <property type="component" value="Unassembled WGS sequence"/>
</dbReference>
<dbReference type="EMBL" id="CAJOBH010004617">
    <property type="protein sequence ID" value="CAF3996561.1"/>
    <property type="molecule type" value="Genomic_DNA"/>
</dbReference>
<dbReference type="PANTHER" id="PTHR19282:SF431">
    <property type="entry name" value="TETRASPANIN 26A, ISOFORM B-RELATED"/>
    <property type="match status" value="1"/>
</dbReference>
<evidence type="ECO:0008006" key="14">
    <source>
        <dbReference type="Google" id="ProtNLM"/>
    </source>
</evidence>
<feature type="transmembrane region" description="Helical" evidence="5">
    <location>
        <begin position="126"/>
        <end position="149"/>
    </location>
</feature>
<evidence type="ECO:0000256" key="3">
    <source>
        <dbReference type="ARBA" id="ARBA00022989"/>
    </source>
</evidence>
<dbReference type="EMBL" id="CAJNOW010000028">
    <property type="protein sequence ID" value="CAF1211673.1"/>
    <property type="molecule type" value="Genomic_DNA"/>
</dbReference>
<sequence length="344" mass="39794">MPAEPVTTCDMNTNSVVQRLPNAYEIQRCNPTNRIQSSRRLTSLATTGDSDTLFPMAPRFHRIVRKTRRDEFEVSPWIKYLIFGFNILFWILGLMITAIGIYAWIEKDTFDNFGRLTMGGTLLLDPALFFVLVGVFMCFIGFAGCIGSLRENTCLLLFFSFSLAVIFFSQLAFGTMVFIYREKVKREGEKQLMIMIQSYRDDPDLNNMIDWIQRNWLHCCGVNHYRNWESNIYFNCSSKAVGSIEACSVPASCCRTEYFHNNKHCGYGTLEPLAGTHMIYTEGCLPKASQWFERHVVSVTIIIVIFAVLQIVNICFAQNLRNDILVQKAKWTWHTHPLKNYHRY</sequence>
<reference evidence="10" key="1">
    <citation type="submission" date="2021-02" db="EMBL/GenBank/DDBJ databases">
        <authorList>
            <person name="Nowell W R."/>
        </authorList>
    </citation>
    <scope>NUCLEOTIDE SEQUENCE</scope>
</reference>
<dbReference type="EMBL" id="CAJNRF010009426">
    <property type="protein sequence ID" value="CAF2109782.1"/>
    <property type="molecule type" value="Genomic_DNA"/>
</dbReference>
<dbReference type="Proteomes" id="UP000681967">
    <property type="component" value="Unassembled WGS sequence"/>
</dbReference>
<evidence type="ECO:0000256" key="2">
    <source>
        <dbReference type="ARBA" id="ARBA00022692"/>
    </source>
</evidence>
<dbReference type="Pfam" id="PF00335">
    <property type="entry name" value="Tetraspanin"/>
    <property type="match status" value="1"/>
</dbReference>
<comment type="caution">
    <text evidence="10">The sequence shown here is derived from an EMBL/GenBank/DDBJ whole genome shotgun (WGS) entry which is preliminary data.</text>
</comment>